<accession>A0A1I7ZRY1</accession>
<proteinExistence type="predicted"/>
<organism evidence="1 2">
    <name type="scientific">Steinernema glaseri</name>
    <dbReference type="NCBI Taxonomy" id="37863"/>
    <lineage>
        <taxon>Eukaryota</taxon>
        <taxon>Metazoa</taxon>
        <taxon>Ecdysozoa</taxon>
        <taxon>Nematoda</taxon>
        <taxon>Chromadorea</taxon>
        <taxon>Rhabditida</taxon>
        <taxon>Tylenchina</taxon>
        <taxon>Panagrolaimomorpha</taxon>
        <taxon>Strongyloidoidea</taxon>
        <taxon>Steinernematidae</taxon>
        <taxon>Steinernema</taxon>
    </lineage>
</organism>
<reference evidence="2" key="1">
    <citation type="submission" date="2016-11" db="UniProtKB">
        <authorList>
            <consortium name="WormBaseParasite"/>
        </authorList>
    </citation>
    <scope>IDENTIFICATION</scope>
</reference>
<dbReference type="AlphaFoldDB" id="A0A1I7ZRY1"/>
<protein>
    <submittedName>
        <fullName evidence="2">Secreted protein</fullName>
    </submittedName>
</protein>
<evidence type="ECO:0000313" key="1">
    <source>
        <dbReference type="Proteomes" id="UP000095287"/>
    </source>
</evidence>
<dbReference type="WBParaSite" id="L893_g29000.t1">
    <property type="protein sequence ID" value="L893_g29000.t1"/>
    <property type="gene ID" value="L893_g29000"/>
</dbReference>
<sequence length="80" mass="9341">MLFPLTQSRQEAATSCFCTVYSLQSGTTSHECVLYTTNTEEKVINYDVYIQHAHLVKLFAVSRIDRSTTPRRWRRILIML</sequence>
<keyword evidence="1" id="KW-1185">Reference proteome</keyword>
<name>A0A1I7ZRY1_9BILA</name>
<dbReference type="Proteomes" id="UP000095287">
    <property type="component" value="Unplaced"/>
</dbReference>
<evidence type="ECO:0000313" key="2">
    <source>
        <dbReference type="WBParaSite" id="L893_g29000.t1"/>
    </source>
</evidence>